<sequence length="168" mass="17828">MADMLVNLLNLPPLAPVFEEMRRASVVVRRAAPYEITPVRRFVERHFTTAWADEISVGYANKPVSVHLAIRGGEVIGFSAHECTRRGFFGPTGVADSERGKGVGKALLLASLHGLAELGYAYGIIGGVGPVEFYARAVGATLIPGSTPGVYADPLSDTAPHDEAAPSR</sequence>
<name>A0A150RZM8_SORCE</name>
<accession>A0A150RZM8</accession>
<dbReference type="CDD" id="cd04301">
    <property type="entry name" value="NAT_SF"/>
    <property type="match status" value="1"/>
</dbReference>
<dbReference type="InterPro" id="IPR000182">
    <property type="entry name" value="GNAT_dom"/>
</dbReference>
<keyword evidence="2" id="KW-0808">Transferase</keyword>
<dbReference type="Proteomes" id="UP000075635">
    <property type="component" value="Unassembled WGS sequence"/>
</dbReference>
<dbReference type="InterPro" id="IPR016181">
    <property type="entry name" value="Acyl_CoA_acyltransferase"/>
</dbReference>
<dbReference type="PROSITE" id="PS51186">
    <property type="entry name" value="GNAT"/>
    <property type="match status" value="1"/>
</dbReference>
<organism evidence="2 3">
    <name type="scientific">Sorangium cellulosum</name>
    <name type="common">Polyangium cellulosum</name>
    <dbReference type="NCBI Taxonomy" id="56"/>
    <lineage>
        <taxon>Bacteria</taxon>
        <taxon>Pseudomonadati</taxon>
        <taxon>Myxococcota</taxon>
        <taxon>Polyangia</taxon>
        <taxon>Polyangiales</taxon>
        <taxon>Polyangiaceae</taxon>
        <taxon>Sorangium</taxon>
    </lineage>
</organism>
<evidence type="ECO:0000259" key="1">
    <source>
        <dbReference type="PROSITE" id="PS51186"/>
    </source>
</evidence>
<proteinExistence type="predicted"/>
<dbReference type="GO" id="GO:0016747">
    <property type="term" value="F:acyltransferase activity, transferring groups other than amino-acyl groups"/>
    <property type="evidence" value="ECO:0007669"/>
    <property type="project" value="InterPro"/>
</dbReference>
<dbReference type="AlphaFoldDB" id="A0A150RZM8"/>
<comment type="caution">
    <text evidence="2">The sequence shown here is derived from an EMBL/GenBank/DDBJ whole genome shotgun (WGS) entry which is preliminary data.</text>
</comment>
<gene>
    <name evidence="2" type="ORF">BE17_24480</name>
</gene>
<dbReference type="Gene3D" id="3.40.630.30">
    <property type="match status" value="1"/>
</dbReference>
<reference evidence="2 3" key="1">
    <citation type="submission" date="2014-02" db="EMBL/GenBank/DDBJ databases">
        <title>The small core and large imbalanced accessory genome model reveals a collaborative survival strategy of Sorangium cellulosum strains in nature.</title>
        <authorList>
            <person name="Han K."/>
            <person name="Peng R."/>
            <person name="Blom J."/>
            <person name="Li Y.-Z."/>
        </authorList>
    </citation>
    <scope>NUCLEOTIDE SEQUENCE [LARGE SCALE GENOMIC DNA]</scope>
    <source>
        <strain evidence="2 3">So0011-07</strain>
    </source>
</reference>
<dbReference type="SUPFAM" id="SSF55729">
    <property type="entry name" value="Acyl-CoA N-acyltransferases (Nat)"/>
    <property type="match status" value="1"/>
</dbReference>
<evidence type="ECO:0000313" key="2">
    <source>
        <dbReference type="EMBL" id="KYF85600.1"/>
    </source>
</evidence>
<evidence type="ECO:0000313" key="3">
    <source>
        <dbReference type="Proteomes" id="UP000075635"/>
    </source>
</evidence>
<protein>
    <submittedName>
        <fullName evidence="2">Acetyltransferase</fullName>
    </submittedName>
</protein>
<dbReference type="EMBL" id="JEMB01001673">
    <property type="protein sequence ID" value="KYF85600.1"/>
    <property type="molecule type" value="Genomic_DNA"/>
</dbReference>
<feature type="domain" description="N-acetyltransferase" evidence="1">
    <location>
        <begin position="26"/>
        <end position="160"/>
    </location>
</feature>